<dbReference type="PANTHER" id="PTHR23501:SF191">
    <property type="entry name" value="VACUOLAR BASIC AMINO ACID TRANSPORTER 4"/>
    <property type="match status" value="1"/>
</dbReference>
<evidence type="ECO:0000256" key="2">
    <source>
        <dbReference type="ARBA" id="ARBA00022448"/>
    </source>
</evidence>
<evidence type="ECO:0000256" key="1">
    <source>
        <dbReference type="ARBA" id="ARBA00004651"/>
    </source>
</evidence>
<feature type="transmembrane region" description="Helical" evidence="6">
    <location>
        <begin position="278"/>
        <end position="304"/>
    </location>
</feature>
<dbReference type="GO" id="GO:0005886">
    <property type="term" value="C:plasma membrane"/>
    <property type="evidence" value="ECO:0007669"/>
    <property type="project" value="UniProtKB-SubCell"/>
</dbReference>
<feature type="transmembrane region" description="Helical" evidence="6">
    <location>
        <begin position="105"/>
        <end position="128"/>
    </location>
</feature>
<dbReference type="Gene3D" id="1.20.1250.20">
    <property type="entry name" value="MFS general substrate transporter like domains"/>
    <property type="match status" value="2"/>
</dbReference>
<dbReference type="GO" id="GO:0022857">
    <property type="term" value="F:transmembrane transporter activity"/>
    <property type="evidence" value="ECO:0007669"/>
    <property type="project" value="InterPro"/>
</dbReference>
<feature type="transmembrane region" description="Helical" evidence="6">
    <location>
        <begin position="405"/>
        <end position="428"/>
    </location>
</feature>
<dbReference type="PROSITE" id="PS50850">
    <property type="entry name" value="MFS"/>
    <property type="match status" value="1"/>
</dbReference>
<dbReference type="SUPFAM" id="SSF103473">
    <property type="entry name" value="MFS general substrate transporter"/>
    <property type="match status" value="1"/>
</dbReference>
<evidence type="ECO:0000259" key="7">
    <source>
        <dbReference type="PROSITE" id="PS50850"/>
    </source>
</evidence>
<dbReference type="KEGG" id="obj:EIO64_06875"/>
<dbReference type="RefSeq" id="WP_158629717.1">
    <property type="nucleotide sequence ID" value="NZ_CP034413.3"/>
</dbReference>
<feature type="transmembrane region" description="Helical" evidence="6">
    <location>
        <begin position="50"/>
        <end position="70"/>
    </location>
</feature>
<evidence type="ECO:0000313" key="9">
    <source>
        <dbReference type="Proteomes" id="UP000298642"/>
    </source>
</evidence>
<keyword evidence="4 6" id="KW-1133">Transmembrane helix</keyword>
<feature type="transmembrane region" description="Helical" evidence="6">
    <location>
        <begin position="239"/>
        <end position="258"/>
    </location>
</feature>
<sequence>MTCFERAPANKKRLTLIAVFVMLFASVLQSGTDSVILALAAAEIGGTEYYALAKSFSSVSAAVLMPMFAYLGAKDPSRKRSLFIWSALAGAVCIFLRAIATHMAIIVAAGILHGMFSSGLYVIGYSIIRDIYDQKTAAKYLGFVVTMNSLGTLIGPIVSGVMIDMLGWRIVCHIIWIIALVSALLGMAGVKVTKEDAAELAVETGSFDLSGTISLSVFLGAISLFLALGSSLIPFGSTTSNILLVVSLVGLVGLILTIRKKGNNCIIPVPVLKDRNTLILTINSFLMNFSLIAIFFFIPSYILYVLNGSATQSGLTTTLLSIPGLFMGPIYSRMIANKGSARGVLTIGMILRVVVHAAFIFILSPSTDLMVIYALMIIAGFYQSAHVCTMTTAPQIQLAADKRTYGNAMIQVTMALGSSIGSAVYSMVIAAKGIVDGLKVAFVIAMVAAIIVLVISQFLVKNEEN</sequence>
<feature type="domain" description="Major facilitator superfamily (MFS) profile" evidence="7">
    <location>
        <begin position="15"/>
        <end position="464"/>
    </location>
</feature>
<feature type="transmembrane region" description="Helical" evidence="6">
    <location>
        <begin position="140"/>
        <end position="162"/>
    </location>
</feature>
<reference evidence="9" key="1">
    <citation type="submission" date="2018-12" db="EMBL/GenBank/DDBJ databases">
        <title>Dusodibacter welbiota gen. nov., sp. nov., isolated from human faeces and emended description of the Oscillibacter genus.</title>
        <authorList>
            <person name="Le Roy T."/>
            <person name="Van der Smissen P."/>
            <person name="Delzenne N."/>
            <person name="Muccioli G."/>
            <person name="Collet J.F."/>
            <person name="Cani P.D."/>
        </authorList>
    </citation>
    <scope>NUCLEOTIDE SEQUENCE [LARGE SCALE GENOMIC DNA]</scope>
    <source>
        <strain evidence="9">J115</strain>
    </source>
</reference>
<evidence type="ECO:0000256" key="4">
    <source>
        <dbReference type="ARBA" id="ARBA00022989"/>
    </source>
</evidence>
<keyword evidence="9" id="KW-1185">Reference proteome</keyword>
<feature type="transmembrane region" description="Helical" evidence="6">
    <location>
        <begin position="343"/>
        <end position="364"/>
    </location>
</feature>
<proteinExistence type="predicted"/>
<dbReference type="InterPro" id="IPR011701">
    <property type="entry name" value="MFS"/>
</dbReference>
<name>A0A856HYX5_9FIRM</name>
<evidence type="ECO:0000256" key="3">
    <source>
        <dbReference type="ARBA" id="ARBA00022692"/>
    </source>
</evidence>
<keyword evidence="3 6" id="KW-0812">Transmembrane</keyword>
<accession>A0A856HYX5</accession>
<feature type="transmembrane region" description="Helical" evidence="6">
    <location>
        <begin position="168"/>
        <end position="190"/>
    </location>
</feature>
<organism evidence="8 9">
    <name type="scientific">Dysosmobacter welbionis</name>
    <dbReference type="NCBI Taxonomy" id="2093857"/>
    <lineage>
        <taxon>Bacteria</taxon>
        <taxon>Bacillati</taxon>
        <taxon>Bacillota</taxon>
        <taxon>Clostridia</taxon>
        <taxon>Eubacteriales</taxon>
        <taxon>Oscillospiraceae</taxon>
        <taxon>Dysosmobacter</taxon>
    </lineage>
</organism>
<comment type="subcellular location">
    <subcellularLocation>
        <location evidence="1">Cell membrane</location>
        <topology evidence="1">Multi-pass membrane protein</topology>
    </subcellularLocation>
</comment>
<protein>
    <submittedName>
        <fullName evidence="8">MFS transporter</fullName>
    </submittedName>
</protein>
<evidence type="ECO:0000256" key="5">
    <source>
        <dbReference type="ARBA" id="ARBA00023136"/>
    </source>
</evidence>
<dbReference type="InterPro" id="IPR036259">
    <property type="entry name" value="MFS_trans_sf"/>
</dbReference>
<feature type="transmembrane region" description="Helical" evidence="6">
    <location>
        <begin position="310"/>
        <end position="331"/>
    </location>
</feature>
<dbReference type="Pfam" id="PF07690">
    <property type="entry name" value="MFS_1"/>
    <property type="match status" value="2"/>
</dbReference>
<dbReference type="EMBL" id="CP034413">
    <property type="protein sequence ID" value="QCI58983.2"/>
    <property type="molecule type" value="Genomic_DNA"/>
</dbReference>
<feature type="transmembrane region" description="Helical" evidence="6">
    <location>
        <begin position="370"/>
        <end position="393"/>
    </location>
</feature>
<dbReference type="AlphaFoldDB" id="A0A856HYX5"/>
<dbReference type="PANTHER" id="PTHR23501">
    <property type="entry name" value="MAJOR FACILITATOR SUPERFAMILY"/>
    <property type="match status" value="1"/>
</dbReference>
<keyword evidence="2" id="KW-0813">Transport</keyword>
<evidence type="ECO:0000256" key="6">
    <source>
        <dbReference type="SAM" id="Phobius"/>
    </source>
</evidence>
<keyword evidence="5 6" id="KW-0472">Membrane</keyword>
<gene>
    <name evidence="8" type="ORF">EIO64_06875</name>
</gene>
<dbReference type="InterPro" id="IPR020846">
    <property type="entry name" value="MFS_dom"/>
</dbReference>
<feature type="transmembrane region" description="Helical" evidence="6">
    <location>
        <begin position="211"/>
        <end position="233"/>
    </location>
</feature>
<dbReference type="Proteomes" id="UP000298642">
    <property type="component" value="Chromosome"/>
</dbReference>
<feature type="transmembrane region" description="Helical" evidence="6">
    <location>
        <begin position="82"/>
        <end position="99"/>
    </location>
</feature>
<feature type="transmembrane region" description="Helical" evidence="6">
    <location>
        <begin position="440"/>
        <end position="460"/>
    </location>
</feature>
<evidence type="ECO:0000313" key="8">
    <source>
        <dbReference type="EMBL" id="QCI58983.2"/>
    </source>
</evidence>